<sequence>MLRLRRVPAEHLLAHGFHVQRVDAPRVQLFGNRYARVLERGYIERLADAQRRQDARRHKFVRRQVGNDAPVRHHDDAIHAAVEHVLKAVLDDNDGLMIIFGDAVDQVDGGFAGRGVEVCQRLVKEQDVHVVHHHARKRNALLLPAGKFKRRSGEQVIHLHKRRGLPDDLLHLVLLHALVFERKGDILAHRKAYKLPVGVLQNGADMLAQRKDALLLRFLAGNAEAALDRARVRKRNQPVDAAPQRALSAAGRAHDEHFFPFVDRQVDLVQRRLRLRKILKRKIMKFDDRLSVTLHGRAPFARIFAW</sequence>
<protein>
    <submittedName>
        <fullName evidence="1">Uncharacterized protein</fullName>
    </submittedName>
</protein>
<comment type="caution">
    <text evidence="1">The sequence shown here is derived from an EMBL/GenBank/DDBJ whole genome shotgun (WGS) entry which is preliminary data.</text>
</comment>
<dbReference type="AntiFam" id="ANF00095">
    <property type="entry name" value="Shadow ORF (opposite ABC transporters)"/>
</dbReference>
<proteinExistence type="predicted"/>
<name>A0A645CC35_9ZZZZ</name>
<dbReference type="EMBL" id="VSSQ01025970">
    <property type="protein sequence ID" value="MPM74448.1"/>
    <property type="molecule type" value="Genomic_DNA"/>
</dbReference>
<accession>A0A645CC35</accession>
<organism evidence="1">
    <name type="scientific">bioreactor metagenome</name>
    <dbReference type="NCBI Taxonomy" id="1076179"/>
    <lineage>
        <taxon>unclassified sequences</taxon>
        <taxon>metagenomes</taxon>
        <taxon>ecological metagenomes</taxon>
    </lineage>
</organism>
<gene>
    <name evidence="1" type="ORF">SDC9_121436</name>
</gene>
<reference evidence="1" key="1">
    <citation type="submission" date="2019-08" db="EMBL/GenBank/DDBJ databases">
        <authorList>
            <person name="Kucharzyk K."/>
            <person name="Murdoch R.W."/>
            <person name="Higgins S."/>
            <person name="Loffler F."/>
        </authorList>
    </citation>
    <scope>NUCLEOTIDE SEQUENCE</scope>
</reference>
<evidence type="ECO:0000313" key="1">
    <source>
        <dbReference type="EMBL" id="MPM74448.1"/>
    </source>
</evidence>
<dbReference type="AlphaFoldDB" id="A0A645CC35"/>